<dbReference type="PRINTS" id="PR00133">
    <property type="entry name" value="GLHYDRLASE3"/>
</dbReference>
<protein>
    <recommendedName>
        <fullName evidence="3">beta-N-acetylhexosaminidase</fullName>
        <ecNumber evidence="3">3.2.1.52</ecNumber>
    </recommendedName>
</protein>
<proteinExistence type="inferred from homology"/>
<dbReference type="PROSITE" id="PS00775">
    <property type="entry name" value="GLYCOSYL_HYDROL_F3"/>
    <property type="match status" value="1"/>
</dbReference>
<evidence type="ECO:0000256" key="5">
    <source>
        <dbReference type="ARBA" id="ARBA00023295"/>
    </source>
</evidence>
<organism evidence="7 8">
    <name type="scientific">Paenibacillus residui</name>
    <dbReference type="NCBI Taxonomy" id="629724"/>
    <lineage>
        <taxon>Bacteria</taxon>
        <taxon>Bacillati</taxon>
        <taxon>Bacillota</taxon>
        <taxon>Bacilli</taxon>
        <taxon>Bacillales</taxon>
        <taxon>Paenibacillaceae</taxon>
        <taxon>Paenibacillus</taxon>
    </lineage>
</organism>
<comment type="catalytic activity">
    <reaction evidence="1">
        <text>Hydrolysis of terminal non-reducing N-acetyl-D-hexosamine residues in N-acetyl-beta-D-hexosaminides.</text>
        <dbReference type="EC" id="3.2.1.52"/>
    </reaction>
</comment>
<dbReference type="PANTHER" id="PTHR30480:SF13">
    <property type="entry name" value="BETA-HEXOSAMINIDASE"/>
    <property type="match status" value="1"/>
</dbReference>
<dbReference type="GO" id="GO:0016798">
    <property type="term" value="F:hydrolase activity, acting on glycosyl bonds"/>
    <property type="evidence" value="ECO:0007669"/>
    <property type="project" value="UniProtKB-KW"/>
</dbReference>
<dbReference type="SUPFAM" id="SSF51445">
    <property type="entry name" value="(Trans)glycosidases"/>
    <property type="match status" value="1"/>
</dbReference>
<dbReference type="InterPro" id="IPR050226">
    <property type="entry name" value="NagZ_Beta-hexosaminidase"/>
</dbReference>
<dbReference type="EMBL" id="JBHTIU010000065">
    <property type="protein sequence ID" value="MFD0870905.1"/>
    <property type="molecule type" value="Genomic_DNA"/>
</dbReference>
<evidence type="ECO:0000256" key="1">
    <source>
        <dbReference type="ARBA" id="ARBA00001231"/>
    </source>
</evidence>
<evidence type="ECO:0000259" key="6">
    <source>
        <dbReference type="Pfam" id="PF00933"/>
    </source>
</evidence>
<evidence type="ECO:0000256" key="2">
    <source>
        <dbReference type="ARBA" id="ARBA00005336"/>
    </source>
</evidence>
<name>A0ABW3DFR0_9BACL</name>
<comment type="similarity">
    <text evidence="2">Belongs to the glycosyl hydrolase 3 family.</text>
</comment>
<gene>
    <name evidence="7" type="ORF">ACFQ03_17330</name>
</gene>
<comment type="caution">
    <text evidence="7">The sequence shown here is derived from an EMBL/GenBank/DDBJ whole genome shotgun (WGS) entry which is preliminary data.</text>
</comment>
<dbReference type="InterPro" id="IPR001764">
    <property type="entry name" value="Glyco_hydro_3_N"/>
</dbReference>
<dbReference type="RefSeq" id="WP_379289700.1">
    <property type="nucleotide sequence ID" value="NZ_JBHTIU010000065.1"/>
</dbReference>
<reference evidence="8" key="1">
    <citation type="journal article" date="2019" name="Int. J. Syst. Evol. Microbiol.">
        <title>The Global Catalogue of Microorganisms (GCM) 10K type strain sequencing project: providing services to taxonomists for standard genome sequencing and annotation.</title>
        <authorList>
            <consortium name="The Broad Institute Genomics Platform"/>
            <consortium name="The Broad Institute Genome Sequencing Center for Infectious Disease"/>
            <person name="Wu L."/>
            <person name="Ma J."/>
        </authorList>
    </citation>
    <scope>NUCLEOTIDE SEQUENCE [LARGE SCALE GENOMIC DNA]</scope>
    <source>
        <strain evidence="8">CCUG 57263</strain>
    </source>
</reference>
<evidence type="ECO:0000313" key="8">
    <source>
        <dbReference type="Proteomes" id="UP001597120"/>
    </source>
</evidence>
<dbReference type="PANTHER" id="PTHR30480">
    <property type="entry name" value="BETA-HEXOSAMINIDASE-RELATED"/>
    <property type="match status" value="1"/>
</dbReference>
<dbReference type="Gene3D" id="3.20.20.300">
    <property type="entry name" value="Glycoside hydrolase, family 3, N-terminal domain"/>
    <property type="match status" value="1"/>
</dbReference>
<dbReference type="InterPro" id="IPR019800">
    <property type="entry name" value="Glyco_hydro_3_AS"/>
</dbReference>
<evidence type="ECO:0000256" key="3">
    <source>
        <dbReference type="ARBA" id="ARBA00012663"/>
    </source>
</evidence>
<dbReference type="Pfam" id="PF00933">
    <property type="entry name" value="Glyco_hydro_3"/>
    <property type="match status" value="1"/>
</dbReference>
<dbReference type="InterPro" id="IPR036962">
    <property type="entry name" value="Glyco_hydro_3_N_sf"/>
</dbReference>
<sequence>MNLQEMNLREKVAQLFTFPAFASALDEDTRKLVTRLKAGGIFLGTSALIRPRQVGELCRDLQQASLEEGSGIPLFIAADLVAGAGCKLREGAVHFPKNRAIGAGGDEALAYESGRITAEESLAMGVNFNYSPVVDINNNPLNPVIGTHSFGEDADTVSRLGRAVIRGYQEHGMIATAKHFPGHGDTHVDSHEALPVLPFGRERLESFELAPFREAIRGGVDAVMVGHIAVPAWDDSSLPASLSYTLTTGLLRERLNFQGLIVTDGLSMKGITNQFTLEEACVRAVQAGADILLATVDSYEQAESVLEAVVTAVEQGEITEARIEESVRRILQMKQKYRLTAEQYQFPDISTDRLNSPASQRISRALADQALTPLRGLQRGVLAGEPQEQPWILIRDEHTAGFAERLRSGLPNLREESAPSYEGTLALLSELPEDARVLLAVSHNKPMGEAFTEAADRLLGSMREGLWIHFGSEYDVRERSAPCLLAYDRAPSLQASAAAYLLGEEKVTIVP</sequence>
<accession>A0ABW3DFR0</accession>
<keyword evidence="4 7" id="KW-0378">Hydrolase</keyword>
<keyword evidence="8" id="KW-1185">Reference proteome</keyword>
<dbReference type="Proteomes" id="UP001597120">
    <property type="component" value="Unassembled WGS sequence"/>
</dbReference>
<dbReference type="InterPro" id="IPR017853">
    <property type="entry name" value="GH"/>
</dbReference>
<keyword evidence="5 7" id="KW-0326">Glycosidase</keyword>
<feature type="domain" description="Glycoside hydrolase family 3 N-terminal" evidence="6">
    <location>
        <begin position="8"/>
        <end position="332"/>
    </location>
</feature>
<dbReference type="EC" id="3.2.1.52" evidence="3"/>
<evidence type="ECO:0000313" key="7">
    <source>
        <dbReference type="EMBL" id="MFD0870905.1"/>
    </source>
</evidence>
<evidence type="ECO:0000256" key="4">
    <source>
        <dbReference type="ARBA" id="ARBA00022801"/>
    </source>
</evidence>